<dbReference type="EMBL" id="JAADJZ010000020">
    <property type="protein sequence ID" value="KAF2868182.1"/>
    <property type="molecule type" value="Genomic_DNA"/>
</dbReference>
<dbReference type="AlphaFoldDB" id="A0A7C8MAG8"/>
<organism evidence="1 2">
    <name type="scientific">Massariosphaeria phaeospora</name>
    <dbReference type="NCBI Taxonomy" id="100035"/>
    <lineage>
        <taxon>Eukaryota</taxon>
        <taxon>Fungi</taxon>
        <taxon>Dikarya</taxon>
        <taxon>Ascomycota</taxon>
        <taxon>Pezizomycotina</taxon>
        <taxon>Dothideomycetes</taxon>
        <taxon>Pleosporomycetidae</taxon>
        <taxon>Pleosporales</taxon>
        <taxon>Pleosporales incertae sedis</taxon>
        <taxon>Massariosphaeria</taxon>
    </lineage>
</organism>
<gene>
    <name evidence="1" type="ORF">BDV95DRAFT_597496</name>
</gene>
<dbReference type="Proteomes" id="UP000481861">
    <property type="component" value="Unassembled WGS sequence"/>
</dbReference>
<accession>A0A7C8MAG8</accession>
<evidence type="ECO:0000313" key="2">
    <source>
        <dbReference type="Proteomes" id="UP000481861"/>
    </source>
</evidence>
<proteinExistence type="predicted"/>
<sequence>MTAVTAEKTADAAMESAPRKRRKVGYEKVENPIDSPFFGRTIDFVVVHVVEYFLEETGVLVVQLDLAGTGFLSRVSTAPQIAINSSVLSSPLTSESSHPLVESLLCALEACKAIRIFEGSGLLYDLLRTTTEEIPEFGRDIFLDVIKWTQGFQYVGLVRKIHCYRCNQSWMAHYKGDGRCMECTLQEAREEAREEGREEAVAFWIHIATLIVLSSPQSHATRPVS</sequence>
<name>A0A7C8MAG8_9PLEO</name>
<evidence type="ECO:0000313" key="1">
    <source>
        <dbReference type="EMBL" id="KAF2868182.1"/>
    </source>
</evidence>
<keyword evidence="2" id="KW-1185">Reference proteome</keyword>
<comment type="caution">
    <text evidence="1">The sequence shown here is derived from an EMBL/GenBank/DDBJ whole genome shotgun (WGS) entry which is preliminary data.</text>
</comment>
<protein>
    <submittedName>
        <fullName evidence="1">Uncharacterized protein</fullName>
    </submittedName>
</protein>
<reference evidence="1 2" key="1">
    <citation type="submission" date="2020-01" db="EMBL/GenBank/DDBJ databases">
        <authorList>
            <consortium name="DOE Joint Genome Institute"/>
            <person name="Haridas S."/>
            <person name="Albert R."/>
            <person name="Binder M."/>
            <person name="Bloem J."/>
            <person name="Labutti K."/>
            <person name="Salamov A."/>
            <person name="Andreopoulos B."/>
            <person name="Baker S.E."/>
            <person name="Barry K."/>
            <person name="Bills G."/>
            <person name="Bluhm B.H."/>
            <person name="Cannon C."/>
            <person name="Castanera R."/>
            <person name="Culley D.E."/>
            <person name="Daum C."/>
            <person name="Ezra D."/>
            <person name="Gonzalez J.B."/>
            <person name="Henrissat B."/>
            <person name="Kuo A."/>
            <person name="Liang C."/>
            <person name="Lipzen A."/>
            <person name="Lutzoni F."/>
            <person name="Magnuson J."/>
            <person name="Mondo S."/>
            <person name="Nolan M."/>
            <person name="Ohm R."/>
            <person name="Pangilinan J."/>
            <person name="Park H.-J.H."/>
            <person name="Ramirez L."/>
            <person name="Alfaro M."/>
            <person name="Sun H."/>
            <person name="Tritt A."/>
            <person name="Yoshinaga Y."/>
            <person name="Zwiers L.-H.L."/>
            <person name="Turgeon B.G."/>
            <person name="Goodwin S.B."/>
            <person name="Spatafora J.W."/>
            <person name="Crous P.W."/>
            <person name="Grigoriev I.V."/>
        </authorList>
    </citation>
    <scope>NUCLEOTIDE SEQUENCE [LARGE SCALE GENOMIC DNA]</scope>
    <source>
        <strain evidence="1 2">CBS 611.86</strain>
    </source>
</reference>